<feature type="compositionally biased region" description="Polar residues" evidence="2">
    <location>
        <begin position="427"/>
        <end position="452"/>
    </location>
</feature>
<keyword evidence="1" id="KW-0175">Coiled coil</keyword>
<dbReference type="InterPro" id="IPR035899">
    <property type="entry name" value="DBL_dom_sf"/>
</dbReference>
<evidence type="ECO:0000313" key="5">
    <source>
        <dbReference type="EMBL" id="KAL0970069.1"/>
    </source>
</evidence>
<dbReference type="SUPFAM" id="SSF50729">
    <property type="entry name" value="PH domain-like"/>
    <property type="match status" value="1"/>
</dbReference>
<dbReference type="Pfam" id="PF00621">
    <property type="entry name" value="RhoGEF"/>
    <property type="match status" value="1"/>
</dbReference>
<feature type="compositionally biased region" description="Basic and acidic residues" evidence="2">
    <location>
        <begin position="1245"/>
        <end position="1255"/>
    </location>
</feature>
<evidence type="ECO:0000313" key="6">
    <source>
        <dbReference type="Proteomes" id="UP001557470"/>
    </source>
</evidence>
<dbReference type="PANTHER" id="PTHR45845:SF4">
    <property type="entry name" value="PLECKSTRIN HOMOLOGY DOMAIN CONTAINING, FAMILY G (WITH RHOGEF DOMAIN) MEMBER 4"/>
    <property type="match status" value="1"/>
</dbReference>
<dbReference type="PROSITE" id="PS50010">
    <property type="entry name" value="DH_2"/>
    <property type="match status" value="1"/>
</dbReference>
<dbReference type="PROSITE" id="PS50003">
    <property type="entry name" value="PH_DOMAIN"/>
    <property type="match status" value="1"/>
</dbReference>
<feature type="compositionally biased region" description="Gly residues" evidence="2">
    <location>
        <begin position="1256"/>
        <end position="1266"/>
    </location>
</feature>
<feature type="compositionally biased region" description="Basic and acidic residues" evidence="2">
    <location>
        <begin position="413"/>
        <end position="426"/>
    </location>
</feature>
<feature type="domain" description="DH" evidence="4">
    <location>
        <begin position="1420"/>
        <end position="1567"/>
    </location>
</feature>
<dbReference type="SMART" id="SM00233">
    <property type="entry name" value="PH"/>
    <property type="match status" value="1"/>
</dbReference>
<dbReference type="PANTHER" id="PTHR45845">
    <property type="entry name" value="RHO GUANINE NUCLEOTIDE EXCHANGE FACTOR-RELATED"/>
    <property type="match status" value="1"/>
</dbReference>
<feature type="compositionally biased region" description="Basic residues" evidence="2">
    <location>
        <begin position="590"/>
        <end position="606"/>
    </location>
</feature>
<feature type="compositionally biased region" description="Low complexity" evidence="2">
    <location>
        <begin position="1762"/>
        <end position="1772"/>
    </location>
</feature>
<dbReference type="Pfam" id="PF22697">
    <property type="entry name" value="SOS1_NGEF_PH"/>
    <property type="match status" value="1"/>
</dbReference>
<feature type="compositionally biased region" description="Basic and acidic residues" evidence="2">
    <location>
        <begin position="285"/>
        <end position="300"/>
    </location>
</feature>
<gene>
    <name evidence="5" type="ORF">UPYG_G00236730</name>
</gene>
<feature type="compositionally biased region" description="Polar residues" evidence="2">
    <location>
        <begin position="1784"/>
        <end position="1795"/>
    </location>
</feature>
<dbReference type="InterPro" id="IPR001849">
    <property type="entry name" value="PH_domain"/>
</dbReference>
<organism evidence="5 6">
    <name type="scientific">Umbra pygmaea</name>
    <name type="common">Eastern mudminnow</name>
    <dbReference type="NCBI Taxonomy" id="75934"/>
    <lineage>
        <taxon>Eukaryota</taxon>
        <taxon>Metazoa</taxon>
        <taxon>Chordata</taxon>
        <taxon>Craniata</taxon>
        <taxon>Vertebrata</taxon>
        <taxon>Euteleostomi</taxon>
        <taxon>Actinopterygii</taxon>
        <taxon>Neopterygii</taxon>
        <taxon>Teleostei</taxon>
        <taxon>Protacanthopterygii</taxon>
        <taxon>Esociformes</taxon>
        <taxon>Umbridae</taxon>
        <taxon>Umbra</taxon>
    </lineage>
</organism>
<feature type="compositionally biased region" description="Polar residues" evidence="2">
    <location>
        <begin position="1188"/>
        <end position="1202"/>
    </location>
</feature>
<keyword evidence="6" id="KW-1185">Reference proteome</keyword>
<dbReference type="Proteomes" id="UP001557470">
    <property type="component" value="Unassembled WGS sequence"/>
</dbReference>
<feature type="coiled-coil region" evidence="1">
    <location>
        <begin position="1003"/>
        <end position="1030"/>
    </location>
</feature>
<evidence type="ECO:0000256" key="2">
    <source>
        <dbReference type="SAM" id="MobiDB-lite"/>
    </source>
</evidence>
<name>A0ABD0WEH0_UMBPY</name>
<dbReference type="InterPro" id="IPR011993">
    <property type="entry name" value="PH-like_dom_sf"/>
</dbReference>
<evidence type="ECO:0000259" key="4">
    <source>
        <dbReference type="PROSITE" id="PS50010"/>
    </source>
</evidence>
<dbReference type="Gene3D" id="2.30.29.30">
    <property type="entry name" value="Pleckstrin-homology domain (PH domain)/Phosphotyrosine-binding domain (PTB)"/>
    <property type="match status" value="1"/>
</dbReference>
<feature type="compositionally biased region" description="Gly residues" evidence="2">
    <location>
        <begin position="1213"/>
        <end position="1222"/>
    </location>
</feature>
<feature type="region of interest" description="Disordered" evidence="2">
    <location>
        <begin position="207"/>
        <end position="255"/>
    </location>
</feature>
<comment type="caution">
    <text evidence="5">The sequence shown here is derived from an EMBL/GenBank/DDBJ whole genome shotgun (WGS) entry which is preliminary data.</text>
</comment>
<feature type="region of interest" description="Disordered" evidence="2">
    <location>
        <begin position="1245"/>
        <end position="1269"/>
    </location>
</feature>
<reference evidence="5 6" key="1">
    <citation type="submission" date="2024-06" db="EMBL/GenBank/DDBJ databases">
        <authorList>
            <person name="Pan Q."/>
            <person name="Wen M."/>
            <person name="Jouanno E."/>
            <person name="Zahm M."/>
            <person name="Klopp C."/>
            <person name="Cabau C."/>
            <person name="Louis A."/>
            <person name="Berthelot C."/>
            <person name="Parey E."/>
            <person name="Roest Crollius H."/>
            <person name="Montfort J."/>
            <person name="Robinson-Rechavi M."/>
            <person name="Bouchez O."/>
            <person name="Lampietro C."/>
            <person name="Lopez Roques C."/>
            <person name="Donnadieu C."/>
            <person name="Postlethwait J."/>
            <person name="Bobe J."/>
            <person name="Verreycken H."/>
            <person name="Guiguen Y."/>
        </authorList>
    </citation>
    <scope>NUCLEOTIDE SEQUENCE [LARGE SCALE GENOMIC DNA]</scope>
    <source>
        <strain evidence="5">Up_M1</strain>
        <tissue evidence="5">Testis</tissue>
    </source>
</reference>
<feature type="compositionally biased region" description="Polar residues" evidence="2">
    <location>
        <begin position="628"/>
        <end position="645"/>
    </location>
</feature>
<feature type="compositionally biased region" description="Basic and acidic residues" evidence="2">
    <location>
        <begin position="656"/>
        <end position="679"/>
    </location>
</feature>
<feature type="compositionally biased region" description="Basic and acidic residues" evidence="2">
    <location>
        <begin position="457"/>
        <end position="474"/>
    </location>
</feature>
<feature type="compositionally biased region" description="Low complexity" evidence="2">
    <location>
        <begin position="490"/>
        <end position="503"/>
    </location>
</feature>
<sequence>MSHTMGSEAVEDCVQGALSSLYPPFESTAPPLLSQVFSVLESTYQHDSLRYLLDYFIPAKHLLHKLQQHACSQYVGCLFLHSGWPLCLEEKVVVQLSTLDWRLLRSTDFYLQVVPFSTRCPRLALKCLAQGGRNVQEVLVPESQHPLVFTTEWLHSVNKERGYKRDGGGGLDTCLVSTCDGVVRIPWEEVVYPKFIHNPLDDLTSMADHPASIPNSPTDLTPLPGHGLVGWGGSSSGEPDSWSWDEEDDDLSPDSVDADAAVHRRRCSEDGLVRGQQMGGDGDYVELREPRGGPDGGADPRQRYLEMHGICKTKTLPLCKRSKAVKLRRGKAWGYGRLDTVGGSRGVMGGKRAVDMVPIRGDWLPPRPMPRVINLGRNRQSASYPLLLQDSSKGEKPGLGKDTGSQGLYFEGTSKERRPGVGRENEGSVSNITQPCKDSCENKGSGSSNSLVPTKGAKHEVAHIGEGQSDHGSHSDSVFEDTDKSPTGESDATLTSDTSTSGDNIARTLVDNPGSVSNVDSPLAVGCETKRGSHFTKNVDLTKQRETKVSGFRPGIDTNPTTATTPEKKDNGKTGVSPQGKEVKTGGYRAPRRKRRGRGGRGKGKSGGRSNQKSREPAGAKTHKTPQCGPSTGPSPTTDLPITTGSQSEQSQQQDVLDKEATPANEGKEQDQTEERSSENHIVLPEVSPDMISQSGTLLSNHSNEAARPETAPDLLNGLSPKAPPLLRELDTELLQSGKLMLTGTVDRLGRAVVVTETQRPEDGYHEDEMGHVLACYHRITRPSAKERGLTVVLDSRKAPPSTLLLAALKRFQAVVPGGLGSVLILVEEQQLDSSGHTLEGVEVHTVRGTGVLQQYVDRQQLPVEMDGDYKHCHSEWLAFRLSLESLTECCESALSLLENALHSMDTAPLPDCIKNVPLCVDRHKQLMTSVLVDKRLTELQRRGGAWLAGLTNGTSGLAQRSPDCRAALAATSKLYDSVDDSLHRLVQVSNQRGSDLEALGRLAAMVDKLEKCKREIEQIQDQLEDFKEPPISLSRLSLKQQKFKTFRESANELHAETLSVLGDLEGWCELDWAGLREVQVLVPPVREKLRDMSHCLSDYWTTLDNTQRLLSTLTEANQWCDIISSTTPSPSSPLSSLPPIPPSRFQDARALAMELGGGPLLDLWSQTLERYQRTVAQVKRKLLQQGDRGQSQPKTPSTSSLGDLMGPEGEGDWGVGAGGGEGGLQSWGSLASLFRPQTCSTLKIGEDRGNKKEGVGGGGGGGGGKFLQNLLHPVKKSSTEAPLPPKPPRKRHPSFDLQALLAPRRGTALPRTLEPPAGAACRNSPLSWLGRRAFTEPVITAGMATAVPGWREGVGGVPGGGAGGGGAVQGGCGVLIRGVEVSSKEVVDYTGTPRQHVLLSRAERETGGDRQGATTAQSKLYLLWCRMLSSERQYVAVLKGVEETYLPLLEGPDTPSSLRGKADLLFPNWASISAFHSQYLLPAMEGALLQSLLQQDLFSKYREEFLQYSHYIRTKPEEDCTLVTQAADFFKLRLPASPPLSPSAFPHCLQAPVQRLEQYCDALEELGGLNPASDSSLSVIRQVQRHGEDLRASDLIVGCPVAVAERGELVRQGELLVCGGTRRKKTGVRTVFLYQHLIIFTKQRNQGTGRTAYTFKDSIKTGEMGLTQSVGEEGMRFEVWVRQAPRIRDCLTLQCQSAEERAAWTHDIAQLLWTHAIHNTELCLKETMCIGLSSKILLDVTGVPVTSELDSVSSLNDQVHSSCSDSSSVGSQKEGVSPASGGEHTQPQSPSTAV</sequence>
<dbReference type="InterPro" id="IPR052231">
    <property type="entry name" value="Rho_GEF_signaling-related"/>
</dbReference>
<feature type="compositionally biased region" description="Polar residues" evidence="2">
    <location>
        <begin position="691"/>
        <end position="704"/>
    </location>
</feature>
<dbReference type="InterPro" id="IPR000219">
    <property type="entry name" value="DH_dom"/>
</dbReference>
<protein>
    <recommendedName>
        <fullName evidence="7">Rho guanine nucleotide exchange factor 40-like</fullName>
    </recommendedName>
</protein>
<accession>A0ABD0WEH0</accession>
<dbReference type="SUPFAM" id="SSF48065">
    <property type="entry name" value="DBL homology domain (DH-domain)"/>
    <property type="match status" value="1"/>
</dbReference>
<dbReference type="Gene3D" id="1.20.900.10">
    <property type="entry name" value="Dbl homology (DH) domain"/>
    <property type="match status" value="1"/>
</dbReference>
<dbReference type="InterPro" id="IPR055251">
    <property type="entry name" value="SOS1_NGEF_PH"/>
</dbReference>
<feature type="region of interest" description="Disordered" evidence="2">
    <location>
        <begin position="1758"/>
        <end position="1795"/>
    </location>
</feature>
<dbReference type="EMBL" id="JAGEUA010000007">
    <property type="protein sequence ID" value="KAL0970069.1"/>
    <property type="molecule type" value="Genomic_DNA"/>
</dbReference>
<proteinExistence type="predicted"/>
<evidence type="ECO:0008006" key="7">
    <source>
        <dbReference type="Google" id="ProtNLM"/>
    </source>
</evidence>
<feature type="compositionally biased region" description="Acidic residues" evidence="2">
    <location>
        <begin position="243"/>
        <end position="252"/>
    </location>
</feature>
<evidence type="ECO:0000259" key="3">
    <source>
        <dbReference type="PROSITE" id="PS50003"/>
    </source>
</evidence>
<feature type="region of interest" description="Disordered" evidence="2">
    <location>
        <begin position="389"/>
        <end position="716"/>
    </location>
</feature>
<feature type="region of interest" description="Disordered" evidence="2">
    <location>
        <begin position="1183"/>
        <end position="1222"/>
    </location>
</feature>
<feature type="region of interest" description="Disordered" evidence="2">
    <location>
        <begin position="273"/>
        <end position="300"/>
    </location>
</feature>
<evidence type="ECO:0000256" key="1">
    <source>
        <dbReference type="SAM" id="Coils"/>
    </source>
</evidence>
<dbReference type="Gene3D" id="1.20.58.60">
    <property type="match status" value="1"/>
</dbReference>
<feature type="domain" description="PH" evidence="3">
    <location>
        <begin position="1609"/>
        <end position="1714"/>
    </location>
</feature>